<name>A0A7J7FJ62_DICBM</name>
<reference evidence="1 2" key="1">
    <citation type="journal article" date="2020" name="Mol. Biol. Evol.">
        <title>Interspecific Gene Flow and the Evolution of Specialization in Black and White Rhinoceros.</title>
        <authorList>
            <person name="Moodley Y."/>
            <person name="Westbury M.V."/>
            <person name="Russo I.M."/>
            <person name="Gopalakrishnan S."/>
            <person name="Rakotoarivelo A."/>
            <person name="Olsen R.A."/>
            <person name="Prost S."/>
            <person name="Tunstall T."/>
            <person name="Ryder O.A."/>
            <person name="Dalen L."/>
            <person name="Bruford M.W."/>
        </authorList>
    </citation>
    <scope>NUCLEOTIDE SEQUENCE [LARGE SCALE GENOMIC DNA]</scope>
    <source>
        <strain evidence="1">SBR-YM</strain>
        <tissue evidence="1">Skin</tissue>
    </source>
</reference>
<evidence type="ECO:0000313" key="1">
    <source>
        <dbReference type="EMBL" id="KAF5928017.1"/>
    </source>
</evidence>
<protein>
    <submittedName>
        <fullName evidence="1">Uncharacterized protein</fullName>
    </submittedName>
</protein>
<accession>A0A7J7FJ62</accession>
<evidence type="ECO:0000313" key="2">
    <source>
        <dbReference type="Proteomes" id="UP000551758"/>
    </source>
</evidence>
<proteinExistence type="predicted"/>
<gene>
    <name evidence="1" type="ORF">HPG69_015283</name>
</gene>
<dbReference type="Proteomes" id="UP000551758">
    <property type="component" value="Unassembled WGS sequence"/>
</dbReference>
<organism evidence="1 2">
    <name type="scientific">Diceros bicornis minor</name>
    <name type="common">South-central black rhinoceros</name>
    <dbReference type="NCBI Taxonomy" id="77932"/>
    <lineage>
        <taxon>Eukaryota</taxon>
        <taxon>Metazoa</taxon>
        <taxon>Chordata</taxon>
        <taxon>Craniata</taxon>
        <taxon>Vertebrata</taxon>
        <taxon>Euteleostomi</taxon>
        <taxon>Mammalia</taxon>
        <taxon>Eutheria</taxon>
        <taxon>Laurasiatheria</taxon>
        <taxon>Perissodactyla</taxon>
        <taxon>Rhinocerotidae</taxon>
        <taxon>Diceros</taxon>
    </lineage>
</organism>
<sequence length="147" mass="16025">MASSLTSPGPLGLPLPEFWMSAGNSFGAMPISPTLTSLHPDFGVSHLDPRFSDAKPFRVGWKPQPSIPMQSESGWCEEETPSLLWGLDPVFLAFAKLYIRDILDLKESCQVPVDDSTGVINCICWKKLSNTKSSSGNFVCDASLLFS</sequence>
<comment type="caution">
    <text evidence="1">The sequence shown here is derived from an EMBL/GenBank/DDBJ whole genome shotgun (WGS) entry which is preliminary data.</text>
</comment>
<keyword evidence="2" id="KW-1185">Reference proteome</keyword>
<dbReference type="EMBL" id="JACDTQ010000475">
    <property type="protein sequence ID" value="KAF5928017.1"/>
    <property type="molecule type" value="Genomic_DNA"/>
</dbReference>
<dbReference type="AlphaFoldDB" id="A0A7J7FJ62"/>